<dbReference type="EMBL" id="CP029556">
    <property type="protein sequence ID" value="AXA83667.1"/>
    <property type="molecule type" value="Genomic_DNA"/>
</dbReference>
<dbReference type="Proteomes" id="UP000251842">
    <property type="component" value="Chromosome"/>
</dbReference>
<proteinExistence type="predicted"/>
<dbReference type="SUPFAM" id="SSF54427">
    <property type="entry name" value="NTF2-like"/>
    <property type="match status" value="1"/>
</dbReference>
<evidence type="ECO:0008006" key="3">
    <source>
        <dbReference type="Google" id="ProtNLM"/>
    </source>
</evidence>
<dbReference type="AlphaFoldDB" id="A0A344J3Q7"/>
<dbReference type="RefSeq" id="WP_112925885.1">
    <property type="nucleotide sequence ID" value="NZ_CP029556.1"/>
</dbReference>
<accession>A0A344J3Q7</accession>
<protein>
    <recommendedName>
        <fullName evidence="3">Ester cyclase</fullName>
    </recommendedName>
</protein>
<reference evidence="2" key="1">
    <citation type="submission" date="2018-05" db="EMBL/GenBank/DDBJ databases">
        <title>Luteimonas pekinense sp. nov., isolated from human Meibomian gland secretions, Beijing, China.</title>
        <authorList>
            <person name="Wen T."/>
            <person name="Bai H."/>
            <person name="Lv H."/>
        </authorList>
    </citation>
    <scope>NUCLEOTIDE SEQUENCE [LARGE SCALE GENOMIC DNA]</scope>
    <source>
        <strain evidence="2">83-4</strain>
    </source>
</reference>
<evidence type="ECO:0000313" key="1">
    <source>
        <dbReference type="EMBL" id="AXA83667.1"/>
    </source>
</evidence>
<keyword evidence="2" id="KW-1185">Reference proteome</keyword>
<dbReference type="InterPro" id="IPR009959">
    <property type="entry name" value="Cyclase_SnoaL-like"/>
</dbReference>
<dbReference type="Pfam" id="PF07366">
    <property type="entry name" value="SnoaL"/>
    <property type="match status" value="1"/>
</dbReference>
<sequence>MSSQNLVTIANDWISLWCTPVNWELFDRLHSDVFQDCASAGRESTKSGFAAGLAELTQAFPDLMTMVDDLIVDLSANKVAVRWTAHGTNALRYMNVGPTHKPTVIRGIEIIEIDSGQIIRRWGEWDISDHAET</sequence>
<name>A0A344J3Q7_9GAMM</name>
<dbReference type="GO" id="GO:0030638">
    <property type="term" value="P:polyketide metabolic process"/>
    <property type="evidence" value="ECO:0007669"/>
    <property type="project" value="InterPro"/>
</dbReference>
<dbReference type="Gene3D" id="3.10.450.50">
    <property type="match status" value="1"/>
</dbReference>
<evidence type="ECO:0000313" key="2">
    <source>
        <dbReference type="Proteomes" id="UP000251842"/>
    </source>
</evidence>
<dbReference type="InterPro" id="IPR032710">
    <property type="entry name" value="NTF2-like_dom_sf"/>
</dbReference>
<organism evidence="1 2">
    <name type="scientific">Solilutibacter oculi</name>
    <dbReference type="NCBI Taxonomy" id="2698682"/>
    <lineage>
        <taxon>Bacteria</taxon>
        <taxon>Pseudomonadati</taxon>
        <taxon>Pseudomonadota</taxon>
        <taxon>Gammaproteobacteria</taxon>
        <taxon>Lysobacterales</taxon>
        <taxon>Lysobacteraceae</taxon>
        <taxon>Solilutibacter</taxon>
    </lineage>
</organism>
<dbReference type="KEGG" id="lue:DCD74_02265"/>
<gene>
    <name evidence="1" type="ORF">DCD74_02265</name>
</gene>
<dbReference type="OrthoDB" id="8588307at2"/>